<keyword evidence="2" id="KW-1185">Reference proteome</keyword>
<reference evidence="1" key="3">
    <citation type="journal article" date="2017" name="Nature">
        <title>Genome sequence of the progenitor of the wheat D genome Aegilops tauschii.</title>
        <authorList>
            <person name="Luo M.C."/>
            <person name="Gu Y.Q."/>
            <person name="Puiu D."/>
            <person name="Wang H."/>
            <person name="Twardziok S.O."/>
            <person name="Deal K.R."/>
            <person name="Huo N."/>
            <person name="Zhu T."/>
            <person name="Wang L."/>
            <person name="Wang Y."/>
            <person name="McGuire P.E."/>
            <person name="Liu S."/>
            <person name="Long H."/>
            <person name="Ramasamy R.K."/>
            <person name="Rodriguez J.C."/>
            <person name="Van S.L."/>
            <person name="Yuan L."/>
            <person name="Wang Z."/>
            <person name="Xia Z."/>
            <person name="Xiao L."/>
            <person name="Anderson O.D."/>
            <person name="Ouyang S."/>
            <person name="Liang Y."/>
            <person name="Zimin A.V."/>
            <person name="Pertea G."/>
            <person name="Qi P."/>
            <person name="Bennetzen J.L."/>
            <person name="Dai X."/>
            <person name="Dawson M.W."/>
            <person name="Muller H.G."/>
            <person name="Kugler K."/>
            <person name="Rivarola-Duarte L."/>
            <person name="Spannagl M."/>
            <person name="Mayer K.F.X."/>
            <person name="Lu F.H."/>
            <person name="Bevan M.W."/>
            <person name="Leroy P."/>
            <person name="Li P."/>
            <person name="You F.M."/>
            <person name="Sun Q."/>
            <person name="Liu Z."/>
            <person name="Lyons E."/>
            <person name="Wicker T."/>
            <person name="Salzberg S.L."/>
            <person name="Devos K.M."/>
            <person name="Dvorak J."/>
        </authorList>
    </citation>
    <scope>NUCLEOTIDE SEQUENCE [LARGE SCALE GENOMIC DNA]</scope>
    <source>
        <strain evidence="1">cv. AL8/78</strain>
    </source>
</reference>
<evidence type="ECO:0000313" key="1">
    <source>
        <dbReference type="EnsemblPlants" id="AET3Gv20743400.9"/>
    </source>
</evidence>
<reference evidence="1" key="4">
    <citation type="submission" date="2019-03" db="UniProtKB">
        <authorList>
            <consortium name="EnsemblPlants"/>
        </authorList>
    </citation>
    <scope>IDENTIFICATION</scope>
</reference>
<dbReference type="EnsemblPlants" id="AET3Gv20743400.9">
    <property type="protein sequence ID" value="AET3Gv20743400.9"/>
    <property type="gene ID" value="AET3Gv20743400"/>
</dbReference>
<name>A0A453FQB4_AEGTS</name>
<dbReference type="Proteomes" id="UP000015105">
    <property type="component" value="Chromosome 3D"/>
</dbReference>
<sequence>FQGLDLPEIIVESEKRGMTFDKLLTVLMMYKEAGLFEPISSSIDVTEFT</sequence>
<accession>A0A453FQB4</accession>
<reference evidence="1" key="5">
    <citation type="journal article" date="2021" name="G3 (Bethesda)">
        <title>Aegilops tauschii genome assembly Aet v5.0 features greater sequence contiguity and improved annotation.</title>
        <authorList>
            <person name="Wang L."/>
            <person name="Zhu T."/>
            <person name="Rodriguez J.C."/>
            <person name="Deal K.R."/>
            <person name="Dubcovsky J."/>
            <person name="McGuire P.E."/>
            <person name="Lux T."/>
            <person name="Spannagl M."/>
            <person name="Mayer K.F.X."/>
            <person name="Baldrich P."/>
            <person name="Meyers B.C."/>
            <person name="Huo N."/>
            <person name="Gu Y.Q."/>
            <person name="Zhou H."/>
            <person name="Devos K.M."/>
            <person name="Bennetzen J.L."/>
            <person name="Unver T."/>
            <person name="Budak H."/>
            <person name="Gulick P.J."/>
            <person name="Galiba G."/>
            <person name="Kalapos B."/>
            <person name="Nelson D.R."/>
            <person name="Li P."/>
            <person name="You F.M."/>
            <person name="Luo M.C."/>
            <person name="Dvorak J."/>
        </authorList>
    </citation>
    <scope>NUCLEOTIDE SEQUENCE [LARGE SCALE GENOMIC DNA]</scope>
    <source>
        <strain evidence="1">cv. AL8/78</strain>
    </source>
</reference>
<reference evidence="2" key="2">
    <citation type="journal article" date="2017" name="Nat. Plants">
        <title>The Aegilops tauschii genome reveals multiple impacts of transposons.</title>
        <authorList>
            <person name="Zhao G."/>
            <person name="Zou C."/>
            <person name="Li K."/>
            <person name="Wang K."/>
            <person name="Li T."/>
            <person name="Gao L."/>
            <person name="Zhang X."/>
            <person name="Wang H."/>
            <person name="Yang Z."/>
            <person name="Liu X."/>
            <person name="Jiang W."/>
            <person name="Mao L."/>
            <person name="Kong X."/>
            <person name="Jiao Y."/>
            <person name="Jia J."/>
        </authorList>
    </citation>
    <scope>NUCLEOTIDE SEQUENCE [LARGE SCALE GENOMIC DNA]</scope>
    <source>
        <strain evidence="2">cv. AL8/78</strain>
    </source>
</reference>
<reference evidence="2" key="1">
    <citation type="journal article" date="2014" name="Science">
        <title>Ancient hybridizations among the ancestral genomes of bread wheat.</title>
        <authorList>
            <consortium name="International Wheat Genome Sequencing Consortium,"/>
            <person name="Marcussen T."/>
            <person name="Sandve S.R."/>
            <person name="Heier L."/>
            <person name="Spannagl M."/>
            <person name="Pfeifer M."/>
            <person name="Jakobsen K.S."/>
            <person name="Wulff B.B."/>
            <person name="Steuernagel B."/>
            <person name="Mayer K.F."/>
            <person name="Olsen O.A."/>
        </authorList>
    </citation>
    <scope>NUCLEOTIDE SEQUENCE [LARGE SCALE GENOMIC DNA]</scope>
    <source>
        <strain evidence="2">cv. AL8/78</strain>
    </source>
</reference>
<protein>
    <submittedName>
        <fullName evidence="1">Uncharacterized protein</fullName>
    </submittedName>
</protein>
<proteinExistence type="predicted"/>
<dbReference type="PANTHER" id="PTHR31354">
    <property type="entry name" value="OS01G0793500 PROTEIN"/>
    <property type="match status" value="1"/>
</dbReference>
<evidence type="ECO:0000313" key="2">
    <source>
        <dbReference type="Proteomes" id="UP000015105"/>
    </source>
</evidence>
<dbReference type="PANTHER" id="PTHR31354:SF2">
    <property type="entry name" value="OS01G0793500 PROTEIN"/>
    <property type="match status" value="1"/>
</dbReference>
<dbReference type="Gramene" id="AET3Gv20743400.9">
    <property type="protein sequence ID" value="AET3Gv20743400.9"/>
    <property type="gene ID" value="AET3Gv20743400"/>
</dbReference>
<organism evidence="1 2">
    <name type="scientific">Aegilops tauschii subsp. strangulata</name>
    <name type="common">Goatgrass</name>
    <dbReference type="NCBI Taxonomy" id="200361"/>
    <lineage>
        <taxon>Eukaryota</taxon>
        <taxon>Viridiplantae</taxon>
        <taxon>Streptophyta</taxon>
        <taxon>Embryophyta</taxon>
        <taxon>Tracheophyta</taxon>
        <taxon>Spermatophyta</taxon>
        <taxon>Magnoliopsida</taxon>
        <taxon>Liliopsida</taxon>
        <taxon>Poales</taxon>
        <taxon>Poaceae</taxon>
        <taxon>BOP clade</taxon>
        <taxon>Pooideae</taxon>
        <taxon>Triticodae</taxon>
        <taxon>Triticeae</taxon>
        <taxon>Triticinae</taxon>
        <taxon>Aegilops</taxon>
    </lineage>
</organism>
<dbReference type="AlphaFoldDB" id="A0A453FQB4"/>